<dbReference type="Proteomes" id="UP000190890">
    <property type="component" value="Unassembled WGS sequence"/>
</dbReference>
<dbReference type="OrthoDB" id="9811308at2"/>
<accession>A0A1S8TS68</accession>
<dbReference type="Pfam" id="PF05437">
    <property type="entry name" value="AzlD"/>
    <property type="match status" value="1"/>
</dbReference>
<feature type="transmembrane region" description="Helical" evidence="1">
    <location>
        <begin position="6"/>
        <end position="27"/>
    </location>
</feature>
<proteinExistence type="predicted"/>
<dbReference type="RefSeq" id="WP_077846497.1">
    <property type="nucleotide sequence ID" value="NZ_LZZM01000080.1"/>
</dbReference>
<keyword evidence="1" id="KW-1133">Transmembrane helix</keyword>
<organism evidence="2 3">
    <name type="scientific">Clostridium puniceum</name>
    <dbReference type="NCBI Taxonomy" id="29367"/>
    <lineage>
        <taxon>Bacteria</taxon>
        <taxon>Bacillati</taxon>
        <taxon>Bacillota</taxon>
        <taxon>Clostridia</taxon>
        <taxon>Eubacteriales</taxon>
        <taxon>Clostridiaceae</taxon>
        <taxon>Clostridium</taxon>
    </lineage>
</organism>
<keyword evidence="1" id="KW-0812">Transmembrane</keyword>
<name>A0A1S8TS68_9CLOT</name>
<feature type="transmembrane region" description="Helical" evidence="1">
    <location>
        <begin position="88"/>
        <end position="105"/>
    </location>
</feature>
<dbReference type="InterPro" id="IPR008407">
    <property type="entry name" value="Brnchd-chn_aa_trnsp_AzlD"/>
</dbReference>
<keyword evidence="1" id="KW-0472">Membrane</keyword>
<sequence length="106" mass="11666">MNLYVWCVIIGGCIVTILPRVLPITVLSKIKLNKKIEEFLTYIPISILAALIAVELLTVNDKISIEGNSLELIAVIPTVLIALKKNNLLLTVIVGILSIAILRFLF</sequence>
<dbReference type="AlphaFoldDB" id="A0A1S8TS68"/>
<reference evidence="2 3" key="1">
    <citation type="submission" date="2016-05" db="EMBL/GenBank/DDBJ databases">
        <title>Microbial solvent formation.</title>
        <authorList>
            <person name="Poehlein A."/>
            <person name="Montoya Solano J.D."/>
            <person name="Flitsch S."/>
            <person name="Krabben P."/>
            <person name="Duerre P."/>
            <person name="Daniel R."/>
        </authorList>
    </citation>
    <scope>NUCLEOTIDE SEQUENCE [LARGE SCALE GENOMIC DNA]</scope>
    <source>
        <strain evidence="2 3">DSM 2619</strain>
    </source>
</reference>
<feature type="transmembrane region" description="Helical" evidence="1">
    <location>
        <begin position="39"/>
        <end position="59"/>
    </location>
</feature>
<evidence type="ECO:0000256" key="1">
    <source>
        <dbReference type="SAM" id="Phobius"/>
    </source>
</evidence>
<keyword evidence="3" id="KW-1185">Reference proteome</keyword>
<dbReference type="EMBL" id="LZZM01000080">
    <property type="protein sequence ID" value="OOM80623.1"/>
    <property type="molecule type" value="Genomic_DNA"/>
</dbReference>
<evidence type="ECO:0000313" key="2">
    <source>
        <dbReference type="EMBL" id="OOM80623.1"/>
    </source>
</evidence>
<protein>
    <submittedName>
        <fullName evidence="2">Branched-chain amino acid transport protein AzlD</fullName>
    </submittedName>
</protein>
<dbReference type="STRING" id="29367.CLPUN_12890"/>
<evidence type="ECO:0000313" key="3">
    <source>
        <dbReference type="Proteomes" id="UP000190890"/>
    </source>
</evidence>
<comment type="caution">
    <text evidence="2">The sequence shown here is derived from an EMBL/GenBank/DDBJ whole genome shotgun (WGS) entry which is preliminary data.</text>
</comment>
<gene>
    <name evidence="2" type="ORF">CLPUN_12890</name>
</gene>